<proteinExistence type="predicted"/>
<dbReference type="OrthoDB" id="8886964at2"/>
<organism evidence="1 2">
    <name type="scientific">Novimethylophilus kurashikiensis</name>
    <dbReference type="NCBI Taxonomy" id="1825523"/>
    <lineage>
        <taxon>Bacteria</taxon>
        <taxon>Pseudomonadati</taxon>
        <taxon>Pseudomonadota</taxon>
        <taxon>Betaproteobacteria</taxon>
        <taxon>Nitrosomonadales</taxon>
        <taxon>Methylophilaceae</taxon>
        <taxon>Novimethylophilus</taxon>
    </lineage>
</organism>
<dbReference type="Proteomes" id="UP000245081">
    <property type="component" value="Unassembled WGS sequence"/>
</dbReference>
<evidence type="ECO:0000313" key="2">
    <source>
        <dbReference type="Proteomes" id="UP000245081"/>
    </source>
</evidence>
<comment type="caution">
    <text evidence="1">The sequence shown here is derived from an EMBL/GenBank/DDBJ whole genome shotgun (WGS) entry which is preliminary data.</text>
</comment>
<keyword evidence="2" id="KW-1185">Reference proteome</keyword>
<dbReference type="EMBL" id="BDOQ01000008">
    <property type="protein sequence ID" value="GBG14553.1"/>
    <property type="molecule type" value="Genomic_DNA"/>
</dbReference>
<protein>
    <submittedName>
        <fullName evidence="1">Dihydropteroate synthase</fullName>
    </submittedName>
</protein>
<dbReference type="AlphaFoldDB" id="A0A2R5FC92"/>
<evidence type="ECO:0000313" key="1">
    <source>
        <dbReference type="EMBL" id="GBG14553.1"/>
    </source>
</evidence>
<sequence length="173" mass="19385">MGISVTYGEPDDEWDFTDAPKWTKVEVDSLLEAVQLKTSLEERGIFNIQIRNENNDSFVGKEALKAKLTIEISFSSEDDAQTAIAAISSDLEKNLIELAKASYPDTLYNFSIKDEIIPDPLNTAEMVAFIKQRLSAGDIPKADIPLKLIQYGLIEPTTFINKLREWMIVSQGI</sequence>
<name>A0A2R5FC92_9PROT</name>
<dbReference type="RefSeq" id="WP_109015742.1">
    <property type="nucleotide sequence ID" value="NZ_BDOQ01000008.1"/>
</dbReference>
<gene>
    <name evidence="1" type="ORF">NMK_2152</name>
</gene>
<reference evidence="1 2" key="1">
    <citation type="journal article" date="2018" name="Environ. Microbiol.">
        <title>Isolation and genomic characterization of Novimethylophilus kurashikiensis gen. nov. sp. nov., a new lanthanide-dependent methylotrophic species of Methylophilaceae.</title>
        <authorList>
            <person name="Lv H."/>
            <person name="Sahin N."/>
            <person name="Tani A."/>
        </authorList>
    </citation>
    <scope>NUCLEOTIDE SEQUENCE [LARGE SCALE GENOMIC DNA]</scope>
    <source>
        <strain evidence="1 2">La2-4</strain>
    </source>
</reference>
<accession>A0A2R5FC92</accession>